<reference evidence="2 3" key="1">
    <citation type="submission" date="2023-08" db="EMBL/GenBank/DDBJ databases">
        <title>Functional and genomic diversity of the sorghum phyllosphere microbiome.</title>
        <authorList>
            <person name="Shade A."/>
        </authorList>
    </citation>
    <scope>NUCLEOTIDE SEQUENCE [LARGE SCALE GENOMIC DNA]</scope>
    <source>
        <strain evidence="2 3">SORGH_AS_0335</strain>
    </source>
</reference>
<protein>
    <submittedName>
        <fullName evidence="2">Uncharacterized protein involved in outer membrane biogenesis</fullName>
    </submittedName>
</protein>
<dbReference type="PANTHER" id="PTHR30441">
    <property type="entry name" value="DUF748 DOMAIN-CONTAINING PROTEIN"/>
    <property type="match status" value="1"/>
</dbReference>
<feature type="region of interest" description="Disordered" evidence="1">
    <location>
        <begin position="418"/>
        <end position="456"/>
    </location>
</feature>
<sequence>MRRTLWIVLGTVAALIAVAALAIAWWLPSDEELAQRAGAAASEAVGVTVVVGRLQWSLWPQPRVVLEDVRTEQEAPLTAKRIEAEARWGQLLGQRRLALTRLELQDATVPQVSLSGFDVQQQGDESRSTADLPLGLQIADIPVEHAAWRDVRWVTRRGRALAYSGAVDFDPLWRPRTGLLERAGAEPMPAALKIERHAQEDRWRAWVTAGGRTEEGELRLQQTADRYRITGQVDFTGVDVVGMLAAFERKSLVAGKARGRTDLVAEGADPAKALRALRTDTRFTVARARLLTFDLERAVKTAGREHQGTTQLDSLTGTAHTQGHPRGTIVRYGDLKATSGVLTATGEATVQDQRVSGNVAVDLVDGVVGVPLEFSGPVSDVSLSLPPAAAAGAAVGTVVAPGVGTVLGARIGETLRRVFGGGDTPEAPAAGGKNAPSGQKEKSRRQGVPEPLHPAP</sequence>
<keyword evidence="3" id="KW-1185">Reference proteome</keyword>
<evidence type="ECO:0000313" key="2">
    <source>
        <dbReference type="EMBL" id="MDR6213517.1"/>
    </source>
</evidence>
<dbReference type="PANTHER" id="PTHR30441:SF8">
    <property type="entry name" value="DUF748 DOMAIN-CONTAINING PROTEIN"/>
    <property type="match status" value="1"/>
</dbReference>
<dbReference type="InterPro" id="IPR052894">
    <property type="entry name" value="AsmA-related"/>
</dbReference>
<evidence type="ECO:0000256" key="1">
    <source>
        <dbReference type="SAM" id="MobiDB-lite"/>
    </source>
</evidence>
<dbReference type="RefSeq" id="WP_309827058.1">
    <property type="nucleotide sequence ID" value="NZ_JAVIZX010000001.1"/>
</dbReference>
<proteinExistence type="predicted"/>
<accession>A0ABU1I8H3</accession>
<gene>
    <name evidence="2" type="ORF">QE399_001206</name>
</gene>
<organism evidence="2 3">
    <name type="scientific">Paracidovorax wautersii</name>
    <dbReference type="NCBI Taxonomy" id="1177982"/>
    <lineage>
        <taxon>Bacteria</taxon>
        <taxon>Pseudomonadati</taxon>
        <taxon>Pseudomonadota</taxon>
        <taxon>Betaproteobacteria</taxon>
        <taxon>Burkholderiales</taxon>
        <taxon>Comamonadaceae</taxon>
        <taxon>Paracidovorax</taxon>
    </lineage>
</organism>
<evidence type="ECO:0000313" key="3">
    <source>
        <dbReference type="Proteomes" id="UP001267710"/>
    </source>
</evidence>
<name>A0ABU1I8H3_9BURK</name>
<comment type="caution">
    <text evidence="2">The sequence shown here is derived from an EMBL/GenBank/DDBJ whole genome shotgun (WGS) entry which is preliminary data.</text>
</comment>
<dbReference type="EMBL" id="JAVIZX010000001">
    <property type="protein sequence ID" value="MDR6213517.1"/>
    <property type="molecule type" value="Genomic_DNA"/>
</dbReference>
<dbReference type="Proteomes" id="UP001267710">
    <property type="component" value="Unassembled WGS sequence"/>
</dbReference>